<dbReference type="EMBL" id="JQAN02000014">
    <property type="protein sequence ID" value="PPD57370.1"/>
    <property type="molecule type" value="Genomic_DNA"/>
</dbReference>
<sequence>MTLNINNPMPWEEDRQSPQPPVELRGEAGEPITALIRVSPDADAVLRDLFSQGVCLNNLATGRIIASQESAKDAADDLAVIAKFKKAVEEKGKEYTDPINAHLKAVRETVKGLLAPFEAADLINRQKLLAYHQEEERKRREIEEINRLREEAARREAELSGTGEISESVSQLPVPFVAKNVRGSLGTAGTSKIWKWECVDQAQVPEQFKVLDAGRIRKVIEAGGGVPGIKAWQEETIRVTTK</sequence>
<proteinExistence type="predicted"/>
<protein>
    <submittedName>
        <fullName evidence="1">Uncharacterized protein</fullName>
    </submittedName>
</protein>
<organism evidence="1 2">
    <name type="scientific">Dehalogenimonas etheniformans</name>
    <dbReference type="NCBI Taxonomy" id="1536648"/>
    <lineage>
        <taxon>Bacteria</taxon>
        <taxon>Bacillati</taxon>
        <taxon>Chloroflexota</taxon>
        <taxon>Dehalococcoidia</taxon>
        <taxon>Dehalococcoidales</taxon>
        <taxon>Dehalococcoidaceae</taxon>
        <taxon>Dehalogenimonas</taxon>
    </lineage>
</organism>
<keyword evidence="2" id="KW-1185">Reference proteome</keyword>
<gene>
    <name evidence="1" type="ORF">JP09_010040</name>
</gene>
<dbReference type="AlphaFoldDB" id="A0A2P5P4Z9"/>
<reference evidence="1 2" key="1">
    <citation type="journal article" date="2017" name="ISME J.">
        <title>Grape pomace compost harbors organohalide-respiring Dehalogenimonas species with novel reductive dehalogenase genes.</title>
        <authorList>
            <person name="Yang Y."/>
            <person name="Higgins S.A."/>
            <person name="Yan J."/>
            <person name="Simsir B."/>
            <person name="Chourey K."/>
            <person name="Iyer R."/>
            <person name="Hettich R.L."/>
            <person name="Baldwin B."/>
            <person name="Ogles D.M."/>
            <person name="Loffler F.E."/>
        </authorList>
    </citation>
    <scope>NUCLEOTIDE SEQUENCE [LARGE SCALE GENOMIC DNA]</scope>
    <source>
        <strain evidence="1 2">GP</strain>
    </source>
</reference>
<name>A0A2P5P4Z9_9CHLR</name>
<dbReference type="Proteomes" id="UP000235653">
    <property type="component" value="Unassembled WGS sequence"/>
</dbReference>
<evidence type="ECO:0000313" key="1">
    <source>
        <dbReference type="EMBL" id="PPD57370.1"/>
    </source>
</evidence>
<evidence type="ECO:0000313" key="2">
    <source>
        <dbReference type="Proteomes" id="UP000235653"/>
    </source>
</evidence>
<dbReference type="RefSeq" id="WP_102331566.1">
    <property type="nucleotide sequence ID" value="NZ_CP058566.2"/>
</dbReference>
<accession>A0A2P5P4Z9</accession>
<comment type="caution">
    <text evidence="1">The sequence shown here is derived from an EMBL/GenBank/DDBJ whole genome shotgun (WGS) entry which is preliminary data.</text>
</comment>